<dbReference type="Proteomes" id="UP000236291">
    <property type="component" value="Unassembled WGS sequence"/>
</dbReference>
<reference evidence="1 2" key="1">
    <citation type="journal article" date="2014" name="Am. J. Bot.">
        <title>Genome assembly and annotation for red clover (Trifolium pratense; Fabaceae).</title>
        <authorList>
            <person name="Istvanek J."/>
            <person name="Jaros M."/>
            <person name="Krenek A."/>
            <person name="Repkova J."/>
        </authorList>
    </citation>
    <scope>NUCLEOTIDE SEQUENCE [LARGE SCALE GENOMIC DNA]</scope>
    <source>
        <strain evidence="2">cv. Tatra</strain>
        <tissue evidence="1">Young leaves</tissue>
    </source>
</reference>
<accession>A0A2K3LUV6</accession>
<evidence type="ECO:0000313" key="2">
    <source>
        <dbReference type="Proteomes" id="UP000236291"/>
    </source>
</evidence>
<name>A0A2K3LUV6_TRIPR</name>
<evidence type="ECO:0000313" key="1">
    <source>
        <dbReference type="EMBL" id="PNX82322.1"/>
    </source>
</evidence>
<dbReference type="AlphaFoldDB" id="A0A2K3LUV6"/>
<organism evidence="1 2">
    <name type="scientific">Trifolium pratense</name>
    <name type="common">Red clover</name>
    <dbReference type="NCBI Taxonomy" id="57577"/>
    <lineage>
        <taxon>Eukaryota</taxon>
        <taxon>Viridiplantae</taxon>
        <taxon>Streptophyta</taxon>
        <taxon>Embryophyta</taxon>
        <taxon>Tracheophyta</taxon>
        <taxon>Spermatophyta</taxon>
        <taxon>Magnoliopsida</taxon>
        <taxon>eudicotyledons</taxon>
        <taxon>Gunneridae</taxon>
        <taxon>Pentapetalae</taxon>
        <taxon>rosids</taxon>
        <taxon>fabids</taxon>
        <taxon>Fabales</taxon>
        <taxon>Fabaceae</taxon>
        <taxon>Papilionoideae</taxon>
        <taxon>50 kb inversion clade</taxon>
        <taxon>NPAAA clade</taxon>
        <taxon>Hologalegina</taxon>
        <taxon>IRL clade</taxon>
        <taxon>Trifolieae</taxon>
        <taxon>Trifolium</taxon>
    </lineage>
</organism>
<reference evidence="1 2" key="2">
    <citation type="journal article" date="2017" name="Front. Plant Sci.">
        <title>Gene Classification and Mining of Molecular Markers Useful in Red Clover (Trifolium pratense) Breeding.</title>
        <authorList>
            <person name="Istvanek J."/>
            <person name="Dluhosova J."/>
            <person name="Dluhos P."/>
            <person name="Patkova L."/>
            <person name="Nedelnik J."/>
            <person name="Repkova J."/>
        </authorList>
    </citation>
    <scope>NUCLEOTIDE SEQUENCE [LARGE SCALE GENOMIC DNA]</scope>
    <source>
        <strain evidence="2">cv. Tatra</strain>
        <tissue evidence="1">Young leaves</tissue>
    </source>
</reference>
<comment type="caution">
    <text evidence="1">The sequence shown here is derived from an EMBL/GenBank/DDBJ whole genome shotgun (WGS) entry which is preliminary data.</text>
</comment>
<proteinExistence type="predicted"/>
<sequence>MNGTSKSGDRRGELPPVLDWSLRVLNDLPLTVKGVCRYATPKYAPRINGLNYCFFNASPATCSPFVLAPART</sequence>
<gene>
    <name evidence="1" type="ORF">L195_g038351</name>
</gene>
<dbReference type="EMBL" id="ASHM01041768">
    <property type="protein sequence ID" value="PNX82322.1"/>
    <property type="molecule type" value="Genomic_DNA"/>
</dbReference>
<protein>
    <submittedName>
        <fullName evidence="1">Uncharacterized protein</fullName>
    </submittedName>
</protein>